<evidence type="ECO:0000313" key="1">
    <source>
        <dbReference type="EMBL" id="NOL51509.1"/>
    </source>
</evidence>
<dbReference type="EMBL" id="JABGBN010000002">
    <property type="protein sequence ID" value="NOL51509.1"/>
    <property type="molecule type" value="Genomic_DNA"/>
</dbReference>
<dbReference type="AlphaFoldDB" id="A0A849P1B2"/>
<keyword evidence="2" id="KW-1185">Reference proteome</keyword>
<proteinExistence type="predicted"/>
<name>A0A849P1B2_9BURK</name>
<protein>
    <submittedName>
        <fullName evidence="1">Uncharacterized protein</fullName>
    </submittedName>
</protein>
<sequence>MTRALPALYKSSMARHCQTPRAVFGRINKAKILKQRKLETHSQLGVTIYASQTIA</sequence>
<dbReference type="RefSeq" id="WP_171680179.1">
    <property type="nucleotide sequence ID" value="NZ_JABGBN010000002.1"/>
</dbReference>
<accession>A0A849P1B2</accession>
<evidence type="ECO:0000313" key="2">
    <source>
        <dbReference type="Proteomes" id="UP000537862"/>
    </source>
</evidence>
<organism evidence="1 2">
    <name type="scientific">Pelistega suis</name>
    <dbReference type="NCBI Taxonomy" id="1631957"/>
    <lineage>
        <taxon>Bacteria</taxon>
        <taxon>Pseudomonadati</taxon>
        <taxon>Pseudomonadota</taxon>
        <taxon>Betaproteobacteria</taxon>
        <taxon>Burkholderiales</taxon>
        <taxon>Alcaligenaceae</taxon>
        <taxon>Pelistega</taxon>
    </lineage>
</organism>
<dbReference type="Proteomes" id="UP000537862">
    <property type="component" value="Unassembled WGS sequence"/>
</dbReference>
<reference evidence="1 2" key="1">
    <citation type="submission" date="2020-05" db="EMBL/GenBank/DDBJ databases">
        <authorList>
            <person name="Niu N."/>
        </authorList>
    </citation>
    <scope>NUCLEOTIDE SEQUENCE [LARGE SCALE GENOMIC DNA]</scope>
    <source>
        <strain evidence="1 2">3340-03</strain>
    </source>
</reference>
<gene>
    <name evidence="1" type="ORF">HKX39_04865</name>
</gene>
<comment type="caution">
    <text evidence="1">The sequence shown here is derived from an EMBL/GenBank/DDBJ whole genome shotgun (WGS) entry which is preliminary data.</text>
</comment>